<evidence type="ECO:0000256" key="2">
    <source>
        <dbReference type="SAM" id="Phobius"/>
    </source>
</evidence>
<dbReference type="Proteomes" id="UP001321520">
    <property type="component" value="Chromosome"/>
</dbReference>
<keyword evidence="2" id="KW-0812">Transmembrane</keyword>
<proteinExistence type="predicted"/>
<evidence type="ECO:0000313" key="4">
    <source>
        <dbReference type="Proteomes" id="UP001321520"/>
    </source>
</evidence>
<feature type="region of interest" description="Disordered" evidence="1">
    <location>
        <begin position="34"/>
        <end position="58"/>
    </location>
</feature>
<accession>A0ABY9EEX3</accession>
<gene>
    <name evidence="3" type="ORF">M8T91_00325</name>
</gene>
<keyword evidence="2" id="KW-0472">Membrane</keyword>
<protein>
    <submittedName>
        <fullName evidence="3">Uncharacterized protein</fullName>
    </submittedName>
</protein>
<organism evidence="3 4">
    <name type="scientific">Microbulbifer spongiae</name>
    <dbReference type="NCBI Taxonomy" id="2944933"/>
    <lineage>
        <taxon>Bacteria</taxon>
        <taxon>Pseudomonadati</taxon>
        <taxon>Pseudomonadota</taxon>
        <taxon>Gammaproteobacteria</taxon>
        <taxon>Cellvibrionales</taxon>
        <taxon>Microbulbiferaceae</taxon>
        <taxon>Microbulbifer</taxon>
    </lineage>
</organism>
<evidence type="ECO:0000256" key="1">
    <source>
        <dbReference type="SAM" id="MobiDB-lite"/>
    </source>
</evidence>
<evidence type="ECO:0000313" key="3">
    <source>
        <dbReference type="EMBL" id="WKD49910.1"/>
    </source>
</evidence>
<dbReference type="EMBL" id="CP098023">
    <property type="protein sequence ID" value="WKD49910.1"/>
    <property type="molecule type" value="Genomic_DNA"/>
</dbReference>
<sequence>MSDLFILVIAACVFICMLIGIVLTVYELHKAGSEPVRPGVNSGMNADNPKEKAQDPRS</sequence>
<keyword evidence="4" id="KW-1185">Reference proteome</keyword>
<dbReference type="RefSeq" id="WP_301415756.1">
    <property type="nucleotide sequence ID" value="NZ_CP098023.1"/>
</dbReference>
<keyword evidence="2" id="KW-1133">Transmembrane helix</keyword>
<feature type="transmembrane region" description="Helical" evidence="2">
    <location>
        <begin position="6"/>
        <end position="28"/>
    </location>
</feature>
<reference evidence="3 4" key="1">
    <citation type="submission" date="2022-05" db="EMBL/GenBank/DDBJ databases">
        <title>Microbulbifer sp. nov., isolated from sponge.</title>
        <authorList>
            <person name="Gao L."/>
        </authorList>
    </citation>
    <scope>NUCLEOTIDE SEQUENCE [LARGE SCALE GENOMIC DNA]</scope>
    <source>
        <strain evidence="3 4">MI-G</strain>
    </source>
</reference>
<feature type="compositionally biased region" description="Basic and acidic residues" evidence="1">
    <location>
        <begin position="48"/>
        <end position="58"/>
    </location>
</feature>
<name>A0ABY9EEX3_9GAMM</name>